<dbReference type="Proteomes" id="UP000218160">
    <property type="component" value="Chromosome 1"/>
</dbReference>
<reference evidence="7" key="1">
    <citation type="submission" date="2017-04" db="EMBL/GenBank/DDBJ databases">
        <title>Genome evolution of the luminous symbionts of deep sea anglerfish.</title>
        <authorList>
            <person name="Hendry T.A."/>
        </authorList>
    </citation>
    <scope>NUCLEOTIDE SEQUENCE [LARGE SCALE GENOMIC DNA]</scope>
</reference>
<evidence type="ECO:0000313" key="7">
    <source>
        <dbReference type="Proteomes" id="UP000218160"/>
    </source>
</evidence>
<evidence type="ECO:0000256" key="2">
    <source>
        <dbReference type="ARBA" id="ARBA00009272"/>
    </source>
</evidence>
<proteinExistence type="inferred from homology"/>
<dbReference type="PANTHER" id="PTHR34653:SF1">
    <property type="entry name" value="FLAGELLAR HOOK-BASAL BODY COMPLEX PROTEIN FLIE"/>
    <property type="match status" value="1"/>
</dbReference>
<comment type="subcellular location">
    <subcellularLocation>
        <location evidence="1 5">Bacterial flagellum basal body</location>
    </subcellularLocation>
</comment>
<dbReference type="OrthoDB" id="8909229at2"/>
<dbReference type="Pfam" id="PF02049">
    <property type="entry name" value="FliE"/>
    <property type="match status" value="1"/>
</dbReference>
<dbReference type="RefSeq" id="WP_096618962.1">
    <property type="nucleotide sequence ID" value="NZ_CP020660.1"/>
</dbReference>
<comment type="similarity">
    <text evidence="2 5">Belongs to the FliE family.</text>
</comment>
<sequence>MKIFPMQQGMQTIALEAQNVSRQATGQQVSQDFAELLSSAIKKVNGLQKTSSELAARFDQGDLSVSLSNVMIARNKSSIAFEATVQTRNKLVDAYKELMNMQI</sequence>
<dbReference type="GO" id="GO:0071973">
    <property type="term" value="P:bacterial-type flagellum-dependent cell motility"/>
    <property type="evidence" value="ECO:0007669"/>
    <property type="project" value="InterPro"/>
</dbReference>
<dbReference type="NCBIfam" id="TIGR00205">
    <property type="entry name" value="fliE"/>
    <property type="match status" value="1"/>
</dbReference>
<dbReference type="KEGG" id="elux:BTN50_0689"/>
<dbReference type="EMBL" id="CP020660">
    <property type="protein sequence ID" value="ATF09205.1"/>
    <property type="molecule type" value="Genomic_DNA"/>
</dbReference>
<dbReference type="InterPro" id="IPR001624">
    <property type="entry name" value="FliE"/>
</dbReference>
<evidence type="ECO:0000256" key="4">
    <source>
        <dbReference type="ARBA" id="ARBA00023143"/>
    </source>
</evidence>
<evidence type="ECO:0000313" key="6">
    <source>
        <dbReference type="EMBL" id="ATF09205.1"/>
    </source>
</evidence>
<dbReference type="PRINTS" id="PR01006">
    <property type="entry name" value="FLGHOOKFLIE"/>
</dbReference>
<keyword evidence="6" id="KW-0966">Cell projection</keyword>
<dbReference type="GO" id="GO:0005198">
    <property type="term" value="F:structural molecule activity"/>
    <property type="evidence" value="ECO:0007669"/>
    <property type="project" value="UniProtKB-UniRule"/>
</dbReference>
<evidence type="ECO:0000256" key="5">
    <source>
        <dbReference type="HAMAP-Rule" id="MF_00724"/>
    </source>
</evidence>
<protein>
    <recommendedName>
        <fullName evidence="3 5">Flagellar hook-basal body complex protein FliE</fullName>
    </recommendedName>
</protein>
<accession>A0A291B880</accession>
<evidence type="ECO:0000256" key="1">
    <source>
        <dbReference type="ARBA" id="ARBA00004117"/>
    </source>
</evidence>
<keyword evidence="6" id="KW-0969">Cilium</keyword>
<dbReference type="GO" id="GO:0003774">
    <property type="term" value="F:cytoskeletal motor activity"/>
    <property type="evidence" value="ECO:0007669"/>
    <property type="project" value="InterPro"/>
</dbReference>
<organism evidence="6 7">
    <name type="scientific">Candidatus Enterovibrio altilux</name>
    <dbReference type="NCBI Taxonomy" id="1927128"/>
    <lineage>
        <taxon>Bacteria</taxon>
        <taxon>Pseudomonadati</taxon>
        <taxon>Pseudomonadota</taxon>
        <taxon>Gammaproteobacteria</taxon>
        <taxon>Vibrionales</taxon>
        <taxon>Vibrionaceae</taxon>
        <taxon>Enterovibrio</taxon>
    </lineage>
</organism>
<dbReference type="GO" id="GO:0009425">
    <property type="term" value="C:bacterial-type flagellum basal body"/>
    <property type="evidence" value="ECO:0007669"/>
    <property type="project" value="UniProtKB-SubCell"/>
</dbReference>
<name>A0A291B880_9GAMM</name>
<gene>
    <name evidence="5" type="primary">fliE</name>
    <name evidence="6" type="ORF">BTN50_0689</name>
</gene>
<evidence type="ECO:0000256" key="3">
    <source>
        <dbReference type="ARBA" id="ARBA00018024"/>
    </source>
</evidence>
<dbReference type="PANTHER" id="PTHR34653">
    <property type="match status" value="1"/>
</dbReference>
<keyword evidence="6" id="KW-0282">Flagellum</keyword>
<keyword evidence="7" id="KW-1185">Reference proteome</keyword>
<dbReference type="HAMAP" id="MF_00724">
    <property type="entry name" value="FliE"/>
    <property type="match status" value="1"/>
</dbReference>
<dbReference type="AlphaFoldDB" id="A0A291B880"/>
<keyword evidence="4 5" id="KW-0975">Bacterial flagellum</keyword>